<dbReference type="InterPro" id="IPR001650">
    <property type="entry name" value="Helicase_C-like"/>
</dbReference>
<feature type="compositionally biased region" description="Gly residues" evidence="5">
    <location>
        <begin position="100"/>
        <end position="115"/>
    </location>
</feature>
<feature type="compositionally biased region" description="Gly residues" evidence="5">
    <location>
        <begin position="394"/>
        <end position="409"/>
    </location>
</feature>
<evidence type="ECO:0000256" key="2">
    <source>
        <dbReference type="ARBA" id="ARBA00022801"/>
    </source>
</evidence>
<dbReference type="Proteomes" id="UP000236333">
    <property type="component" value="Unassembled WGS sequence"/>
</dbReference>
<dbReference type="Pfam" id="PF00271">
    <property type="entry name" value="Helicase_C"/>
    <property type="match status" value="1"/>
</dbReference>
<evidence type="ECO:0000259" key="6">
    <source>
        <dbReference type="SMART" id="SM00490"/>
    </source>
</evidence>
<dbReference type="GO" id="GO:0000462">
    <property type="term" value="P:maturation of SSU-rRNA from tricistronic rRNA transcript (SSU-rRNA, 5.8S rRNA, LSU-rRNA)"/>
    <property type="evidence" value="ECO:0007669"/>
    <property type="project" value="TreeGrafter"/>
</dbReference>
<keyword evidence="1" id="KW-0547">Nucleotide-binding</keyword>
<accession>A0A2J7ZYD9</accession>
<evidence type="ECO:0000256" key="3">
    <source>
        <dbReference type="ARBA" id="ARBA00022806"/>
    </source>
</evidence>
<feature type="domain" description="Helicase C-terminal" evidence="6">
    <location>
        <begin position="206"/>
        <end position="321"/>
    </location>
</feature>
<dbReference type="GO" id="GO:0003723">
    <property type="term" value="F:RNA binding"/>
    <property type="evidence" value="ECO:0007669"/>
    <property type="project" value="TreeGrafter"/>
</dbReference>
<dbReference type="EMBL" id="PGGS01000318">
    <property type="protein sequence ID" value="PNH05282.1"/>
    <property type="molecule type" value="Genomic_DNA"/>
</dbReference>
<protein>
    <submittedName>
        <fullName evidence="7">Putative ATP-dependent RNA</fullName>
    </submittedName>
</protein>
<dbReference type="OrthoDB" id="10253254at2759"/>
<feature type="region of interest" description="Disordered" evidence="5">
    <location>
        <begin position="83"/>
        <end position="183"/>
    </location>
</feature>
<comment type="caution">
    <text evidence="7">The sequence shown here is derived from an EMBL/GenBank/DDBJ whole genome shotgun (WGS) entry which is preliminary data.</text>
</comment>
<reference evidence="7 8" key="1">
    <citation type="journal article" date="2017" name="Mol. Biol. Evol.">
        <title>The 4-celled Tetrabaena socialis nuclear genome reveals the essential components for genetic control of cell number at the origin of multicellularity in the volvocine lineage.</title>
        <authorList>
            <person name="Featherston J."/>
            <person name="Arakaki Y."/>
            <person name="Hanschen E.R."/>
            <person name="Ferris P.J."/>
            <person name="Michod R.E."/>
            <person name="Olson B.J.S.C."/>
            <person name="Nozaki H."/>
            <person name="Durand P.M."/>
        </authorList>
    </citation>
    <scope>NUCLEOTIDE SEQUENCE [LARGE SCALE GENOMIC DNA]</scope>
    <source>
        <strain evidence="7 8">NIES-571</strain>
    </source>
</reference>
<feature type="compositionally biased region" description="Basic and acidic residues" evidence="5">
    <location>
        <begin position="144"/>
        <end position="161"/>
    </location>
</feature>
<evidence type="ECO:0000313" key="8">
    <source>
        <dbReference type="Proteomes" id="UP000236333"/>
    </source>
</evidence>
<dbReference type="PANTHER" id="PTHR18934:SF99">
    <property type="entry name" value="ATP-DEPENDENT RNA HELICASE DHX37-RELATED"/>
    <property type="match status" value="1"/>
</dbReference>
<dbReference type="Pfam" id="PF23362">
    <property type="entry name" value="DHX37_C"/>
    <property type="match status" value="1"/>
</dbReference>
<dbReference type="AlphaFoldDB" id="A0A2J7ZYD9"/>
<keyword evidence="3" id="KW-0347">Helicase</keyword>
<keyword evidence="8" id="KW-1185">Reference proteome</keyword>
<feature type="compositionally biased region" description="Acidic residues" evidence="5">
    <location>
        <begin position="167"/>
        <end position="183"/>
    </location>
</feature>
<keyword evidence="2" id="KW-0378">Hydrolase</keyword>
<feature type="region of interest" description="Disordered" evidence="5">
    <location>
        <begin position="368"/>
        <end position="451"/>
    </location>
</feature>
<dbReference type="SMART" id="SM00490">
    <property type="entry name" value="HELICc"/>
    <property type="match status" value="1"/>
</dbReference>
<keyword evidence="4" id="KW-0067">ATP-binding</keyword>
<dbReference type="GO" id="GO:0005524">
    <property type="term" value="F:ATP binding"/>
    <property type="evidence" value="ECO:0007669"/>
    <property type="project" value="UniProtKB-KW"/>
</dbReference>
<dbReference type="GO" id="GO:0005730">
    <property type="term" value="C:nucleolus"/>
    <property type="evidence" value="ECO:0007669"/>
    <property type="project" value="TreeGrafter"/>
</dbReference>
<feature type="compositionally biased region" description="Basic residues" evidence="5">
    <location>
        <begin position="379"/>
        <end position="389"/>
    </location>
</feature>
<proteinExistence type="predicted"/>
<feature type="compositionally biased region" description="Low complexity" evidence="5">
    <location>
        <begin position="53"/>
        <end position="64"/>
    </location>
</feature>
<dbReference type="Gene3D" id="3.40.50.300">
    <property type="entry name" value="P-loop containing nucleotide triphosphate hydrolases"/>
    <property type="match status" value="1"/>
</dbReference>
<dbReference type="GO" id="GO:0016787">
    <property type="term" value="F:hydrolase activity"/>
    <property type="evidence" value="ECO:0007669"/>
    <property type="project" value="UniProtKB-KW"/>
</dbReference>
<dbReference type="InterPro" id="IPR027417">
    <property type="entry name" value="P-loop_NTPase"/>
</dbReference>
<organism evidence="7 8">
    <name type="scientific">Tetrabaena socialis</name>
    <dbReference type="NCBI Taxonomy" id="47790"/>
    <lineage>
        <taxon>Eukaryota</taxon>
        <taxon>Viridiplantae</taxon>
        <taxon>Chlorophyta</taxon>
        <taxon>core chlorophytes</taxon>
        <taxon>Chlorophyceae</taxon>
        <taxon>CS clade</taxon>
        <taxon>Chlamydomonadales</taxon>
        <taxon>Tetrabaenaceae</taxon>
        <taxon>Tetrabaena</taxon>
    </lineage>
</organism>
<sequence>MTKNSKRQQKHKSVQSLRSKESGAHTSGLDLLSEELRQQYEESGMDPSELVIAPGAKAKPAKGAQQREVEQLCRRLRGHYAARERRAAGGAGAARRGAAGTEGGRGGVGGGGEGEAAGEEKARVEREEEEEGAMDPDMYGGGGDRAEAAGEAVEWQRRDGGDGAGGEVDDYGEMNGEDEEGEEDEEEVVVLGGGQFTPEQIAEAEKRFEETHGRALPGAGSSTDPEGPAPVHVLPLYAMLPQARQAQVFQPHPAGHRLIIVATNVAETSLTIPGIRYVVDAGRAKAKLLEEGSGGQVARYELRGVARVGELVGALARARIDSRRSLAAAWRSQPTLLQRELAAWLPKAQQGGLVRLWPLLAQQVHEQSVSSEGAGVAKGRGKGKGKGKGKGQDVEGGQGSGRQGAGAAGVGAAAAAGGGRTGAAAAGAGGGGAAAGKAAKAFGTGKRGLQR</sequence>
<feature type="compositionally biased region" description="Basic residues" evidence="5">
    <location>
        <begin position="1"/>
        <end position="13"/>
    </location>
</feature>
<dbReference type="SUPFAM" id="SSF52540">
    <property type="entry name" value="P-loop containing nucleoside triphosphate hydrolases"/>
    <property type="match status" value="1"/>
</dbReference>
<dbReference type="PANTHER" id="PTHR18934">
    <property type="entry name" value="ATP-DEPENDENT RNA HELICASE"/>
    <property type="match status" value="1"/>
</dbReference>
<evidence type="ECO:0000313" key="7">
    <source>
        <dbReference type="EMBL" id="PNH05282.1"/>
    </source>
</evidence>
<dbReference type="InterPro" id="IPR056371">
    <property type="entry name" value="DHX37-like_C"/>
</dbReference>
<evidence type="ECO:0000256" key="1">
    <source>
        <dbReference type="ARBA" id="ARBA00022741"/>
    </source>
</evidence>
<gene>
    <name evidence="7" type="ORF">TSOC_008460</name>
</gene>
<evidence type="ECO:0000256" key="5">
    <source>
        <dbReference type="SAM" id="MobiDB-lite"/>
    </source>
</evidence>
<name>A0A2J7ZYD9_9CHLO</name>
<feature type="compositionally biased region" description="Gly residues" evidence="5">
    <location>
        <begin position="416"/>
        <end position="434"/>
    </location>
</feature>
<dbReference type="GO" id="GO:0004386">
    <property type="term" value="F:helicase activity"/>
    <property type="evidence" value="ECO:0007669"/>
    <property type="project" value="UniProtKB-KW"/>
</dbReference>
<feature type="compositionally biased region" description="Low complexity" evidence="5">
    <location>
        <begin position="435"/>
        <end position="444"/>
    </location>
</feature>
<feature type="region of interest" description="Disordered" evidence="5">
    <location>
        <begin position="1"/>
        <end position="70"/>
    </location>
</feature>
<evidence type="ECO:0000256" key="4">
    <source>
        <dbReference type="ARBA" id="ARBA00022840"/>
    </source>
</evidence>